<dbReference type="ExpressionAtlas" id="A0A3L6DBP8">
    <property type="expression patterns" value="baseline"/>
</dbReference>
<proteinExistence type="inferred from homology"/>
<feature type="transmembrane region" description="Helical" evidence="9">
    <location>
        <begin position="50"/>
        <end position="71"/>
    </location>
</feature>
<evidence type="ECO:0000256" key="6">
    <source>
        <dbReference type="ARBA" id="ARBA00024209"/>
    </source>
</evidence>
<dbReference type="GO" id="GO:0061630">
    <property type="term" value="F:ubiquitin protein ligase activity"/>
    <property type="evidence" value="ECO:0007669"/>
    <property type="project" value="UniProtKB-EC"/>
</dbReference>
<keyword evidence="4 7" id="KW-0863">Zinc-finger</keyword>
<evidence type="ECO:0000313" key="11">
    <source>
        <dbReference type="EMBL" id="PWZ05021.1"/>
    </source>
</evidence>
<dbReference type="InterPro" id="IPR053238">
    <property type="entry name" value="RING-H2_zinc_finger"/>
</dbReference>
<dbReference type="PANTHER" id="PTHR14155">
    <property type="entry name" value="RING FINGER DOMAIN-CONTAINING"/>
    <property type="match status" value="1"/>
</dbReference>
<keyword evidence="3" id="KW-0479">Metal-binding</keyword>
<name>A0A3L6DBP8_MAIZE</name>
<dbReference type="Gene3D" id="3.30.40.10">
    <property type="entry name" value="Zinc/RING finger domain, C3HC4 (zinc finger)"/>
    <property type="match status" value="1"/>
</dbReference>
<comment type="caution">
    <text evidence="11">The sequence shown here is derived from an EMBL/GenBank/DDBJ whole genome shotgun (WGS) entry which is preliminary data.</text>
</comment>
<dbReference type="FunFam" id="3.30.40.10:FF:000984">
    <property type="entry name" value="Putative RING zinc finger domain superfamily protein"/>
    <property type="match status" value="1"/>
</dbReference>
<evidence type="ECO:0000256" key="9">
    <source>
        <dbReference type="SAM" id="Phobius"/>
    </source>
</evidence>
<keyword evidence="9" id="KW-0812">Transmembrane</keyword>
<feature type="domain" description="RING-type" evidence="10">
    <location>
        <begin position="160"/>
        <end position="202"/>
    </location>
</feature>
<evidence type="ECO:0000256" key="1">
    <source>
        <dbReference type="ARBA" id="ARBA00000900"/>
    </source>
</evidence>
<dbReference type="Pfam" id="PF13639">
    <property type="entry name" value="zf-RING_2"/>
    <property type="match status" value="1"/>
</dbReference>
<keyword evidence="5" id="KW-0862">Zinc</keyword>
<sequence>MAGYLPPGFPFLSPPPPPRFAWSPPPPQTTPRPQFSPKSRDNDAASHGGVIAGVAISVGAFFLVLSFLCSLCQGYRNRRANAAVDAAATAAAAALAARPRAPPRPEPWDNEEQWLRRHRSDREDDGRTRRASPTAGLPSFTYNRAVRHNVKGSGEEAATCSVCLGAFQPGETVRLLPVCMHLYHVECIDPWLQAHSTCPLCRSGTDDPTMHGGLLLPV</sequence>
<evidence type="ECO:0000256" key="4">
    <source>
        <dbReference type="ARBA" id="ARBA00022771"/>
    </source>
</evidence>
<feature type="compositionally biased region" description="Pro residues" evidence="8">
    <location>
        <begin position="7"/>
        <end position="30"/>
    </location>
</feature>
<dbReference type="Proteomes" id="UP000251960">
    <property type="component" value="Chromosome 9"/>
</dbReference>
<gene>
    <name evidence="11" type="primary">ATL32_7</name>
    <name evidence="11" type="ORF">Zm00014a_015402</name>
</gene>
<comment type="catalytic activity">
    <reaction evidence="1">
        <text>S-ubiquitinyl-[E2 ubiquitin-conjugating enzyme]-L-cysteine + [acceptor protein]-L-lysine = [E2 ubiquitin-conjugating enzyme]-L-cysteine + N(6)-ubiquitinyl-[acceptor protein]-L-lysine.</text>
        <dbReference type="EC" id="2.3.2.27"/>
    </reaction>
</comment>
<dbReference type="SUPFAM" id="SSF57850">
    <property type="entry name" value="RING/U-box"/>
    <property type="match status" value="1"/>
</dbReference>
<comment type="similarity">
    <text evidence="6">Belongs to the RING-type zinc finger family. ATL subfamily.</text>
</comment>
<dbReference type="EMBL" id="NCVQ01000010">
    <property type="protein sequence ID" value="PWZ05021.1"/>
    <property type="molecule type" value="Genomic_DNA"/>
</dbReference>
<evidence type="ECO:0000256" key="7">
    <source>
        <dbReference type="PROSITE-ProRule" id="PRU00175"/>
    </source>
</evidence>
<protein>
    <recommendedName>
        <fullName evidence="2">RING-type E3 ubiquitin transferase</fullName>
        <ecNumber evidence="2">2.3.2.27</ecNumber>
    </recommendedName>
</protein>
<dbReference type="InterPro" id="IPR013083">
    <property type="entry name" value="Znf_RING/FYVE/PHD"/>
</dbReference>
<dbReference type="EC" id="2.3.2.27" evidence="2"/>
<dbReference type="PROSITE" id="PS50089">
    <property type="entry name" value="ZF_RING_2"/>
    <property type="match status" value="1"/>
</dbReference>
<evidence type="ECO:0000256" key="2">
    <source>
        <dbReference type="ARBA" id="ARBA00012483"/>
    </source>
</evidence>
<dbReference type="CDD" id="cd16461">
    <property type="entry name" value="RING-H2_EL5-like"/>
    <property type="match status" value="1"/>
</dbReference>
<evidence type="ECO:0000256" key="8">
    <source>
        <dbReference type="SAM" id="MobiDB-lite"/>
    </source>
</evidence>
<evidence type="ECO:0000256" key="5">
    <source>
        <dbReference type="ARBA" id="ARBA00022833"/>
    </source>
</evidence>
<keyword evidence="9" id="KW-1133">Transmembrane helix</keyword>
<accession>A0A3L6DBP8</accession>
<dbReference type="PANTHER" id="PTHR14155:SF518">
    <property type="entry name" value="RING-TYPE DOMAIN-CONTAINING PROTEIN"/>
    <property type="match status" value="1"/>
</dbReference>
<feature type="region of interest" description="Disordered" evidence="8">
    <location>
        <begin position="96"/>
        <end position="135"/>
    </location>
</feature>
<evidence type="ECO:0000259" key="10">
    <source>
        <dbReference type="PROSITE" id="PS50089"/>
    </source>
</evidence>
<dbReference type="AlphaFoldDB" id="A0A3L6DBP8"/>
<evidence type="ECO:0000256" key="3">
    <source>
        <dbReference type="ARBA" id="ARBA00022723"/>
    </source>
</evidence>
<keyword evidence="9" id="KW-0472">Membrane</keyword>
<dbReference type="InterPro" id="IPR001841">
    <property type="entry name" value="Znf_RING"/>
</dbReference>
<organism evidence="11">
    <name type="scientific">Zea mays</name>
    <name type="common">Maize</name>
    <dbReference type="NCBI Taxonomy" id="4577"/>
    <lineage>
        <taxon>Eukaryota</taxon>
        <taxon>Viridiplantae</taxon>
        <taxon>Streptophyta</taxon>
        <taxon>Embryophyta</taxon>
        <taxon>Tracheophyta</taxon>
        <taxon>Spermatophyta</taxon>
        <taxon>Magnoliopsida</taxon>
        <taxon>Liliopsida</taxon>
        <taxon>Poales</taxon>
        <taxon>Poaceae</taxon>
        <taxon>PACMAD clade</taxon>
        <taxon>Panicoideae</taxon>
        <taxon>Andropogonodae</taxon>
        <taxon>Andropogoneae</taxon>
        <taxon>Tripsacinae</taxon>
        <taxon>Zea</taxon>
    </lineage>
</organism>
<dbReference type="SMART" id="SM00184">
    <property type="entry name" value="RING"/>
    <property type="match status" value="1"/>
</dbReference>
<dbReference type="GO" id="GO:0008270">
    <property type="term" value="F:zinc ion binding"/>
    <property type="evidence" value="ECO:0007669"/>
    <property type="project" value="UniProtKB-KW"/>
</dbReference>
<reference evidence="11" key="1">
    <citation type="journal article" date="2018" name="Nat. Genet.">
        <title>Extensive intraspecific gene order and gene structural variations between Mo17 and other maize genomes.</title>
        <authorList>
            <person name="Sun S."/>
            <person name="Zhou Y."/>
            <person name="Chen J."/>
            <person name="Shi J."/>
            <person name="Zhao H."/>
            <person name="Zhao H."/>
            <person name="Song W."/>
            <person name="Zhang M."/>
            <person name="Cui Y."/>
            <person name="Dong X."/>
            <person name="Liu H."/>
            <person name="Ma X."/>
            <person name="Jiao Y."/>
            <person name="Wang B."/>
            <person name="Wei X."/>
            <person name="Stein J.C."/>
            <person name="Glaubitz J.C."/>
            <person name="Lu F."/>
            <person name="Yu G."/>
            <person name="Liang C."/>
            <person name="Fengler K."/>
            <person name="Li B."/>
            <person name="Rafalski A."/>
            <person name="Schnable P.S."/>
            <person name="Ware D.H."/>
            <person name="Buckler E.S."/>
            <person name="Lai J."/>
        </authorList>
    </citation>
    <scope>NUCLEOTIDE SEQUENCE [LARGE SCALE GENOMIC DNA]</scope>
    <source>
        <tissue evidence="11">Seedling</tissue>
    </source>
</reference>
<feature type="region of interest" description="Disordered" evidence="8">
    <location>
        <begin position="1"/>
        <end position="44"/>
    </location>
</feature>